<dbReference type="PANTHER" id="PTHR21599:SF0">
    <property type="entry name" value="GLYCERATE KINASE"/>
    <property type="match status" value="1"/>
</dbReference>
<name>A0A4D7JMA7_9BACT</name>
<evidence type="ECO:0000313" key="5">
    <source>
        <dbReference type="EMBL" id="QCK13742.1"/>
    </source>
</evidence>
<gene>
    <name evidence="5" type="ORF">DCC35_02710</name>
</gene>
<evidence type="ECO:0000256" key="3">
    <source>
        <dbReference type="ARBA" id="ARBA00022777"/>
    </source>
</evidence>
<evidence type="ECO:0000313" key="6">
    <source>
        <dbReference type="Proteomes" id="UP000298616"/>
    </source>
</evidence>
<reference evidence="5 6" key="1">
    <citation type="submission" date="2018-04" db="EMBL/GenBank/DDBJ databases">
        <title>Complete genome uncultured novel isolate.</title>
        <authorList>
            <person name="Merlino G."/>
        </authorList>
    </citation>
    <scope>NUCLEOTIDE SEQUENCE [LARGE SCALE GENOMIC DNA]</scope>
    <source>
        <strain evidence="6">R1DC9</strain>
    </source>
</reference>
<dbReference type="EMBL" id="CP028923">
    <property type="protein sequence ID" value="QCK13742.1"/>
    <property type="molecule type" value="Genomic_DNA"/>
</dbReference>
<evidence type="ECO:0000256" key="2">
    <source>
        <dbReference type="ARBA" id="ARBA00022679"/>
    </source>
</evidence>
<dbReference type="InterPro" id="IPR036129">
    <property type="entry name" value="Glycerate_kinase_sf"/>
</dbReference>
<comment type="similarity">
    <text evidence="1 4">Belongs to the glycerate kinase type-1 family.</text>
</comment>
<dbReference type="InterPro" id="IPR004381">
    <property type="entry name" value="Glycerate_kinase"/>
</dbReference>
<dbReference type="GO" id="GO:0008887">
    <property type="term" value="F:glycerate kinase activity"/>
    <property type="evidence" value="ECO:0007669"/>
    <property type="project" value="UniProtKB-UniRule"/>
</dbReference>
<organism evidence="5 6">
    <name type="scientific">Mangrovivirga cuniculi</name>
    <dbReference type="NCBI Taxonomy" id="2715131"/>
    <lineage>
        <taxon>Bacteria</taxon>
        <taxon>Pseudomonadati</taxon>
        <taxon>Bacteroidota</taxon>
        <taxon>Cytophagia</taxon>
        <taxon>Cytophagales</taxon>
        <taxon>Mangrovivirgaceae</taxon>
        <taxon>Mangrovivirga</taxon>
    </lineage>
</organism>
<dbReference type="PIRSF" id="PIRSF006078">
    <property type="entry name" value="GlxK"/>
    <property type="match status" value="1"/>
</dbReference>
<dbReference type="GO" id="GO:0031388">
    <property type="term" value="P:organic acid phosphorylation"/>
    <property type="evidence" value="ECO:0007669"/>
    <property type="project" value="UniProtKB-UniRule"/>
</dbReference>
<dbReference type="Gene3D" id="3.40.50.10350">
    <property type="entry name" value="Glycerate kinase, domain 1"/>
    <property type="match status" value="1"/>
</dbReference>
<dbReference type="Proteomes" id="UP000298616">
    <property type="component" value="Chromosome"/>
</dbReference>
<proteinExistence type="inferred from homology"/>
<dbReference type="NCBIfam" id="TIGR00045">
    <property type="entry name" value="glycerate kinase"/>
    <property type="match status" value="1"/>
</dbReference>
<dbReference type="PANTHER" id="PTHR21599">
    <property type="entry name" value="GLYCERATE KINASE"/>
    <property type="match status" value="1"/>
</dbReference>
<dbReference type="InterPro" id="IPR018193">
    <property type="entry name" value="Glyc_kinase_flavodox-like_fold"/>
</dbReference>
<evidence type="ECO:0000256" key="4">
    <source>
        <dbReference type="PIRNR" id="PIRNR006078"/>
    </source>
</evidence>
<dbReference type="AlphaFoldDB" id="A0A4D7JMA7"/>
<dbReference type="InterPro" id="IPR018197">
    <property type="entry name" value="Glycerate_kinase_RE-like"/>
</dbReference>
<keyword evidence="2 4" id="KW-0808">Transferase</keyword>
<accession>A0A4D7JMA7</accession>
<sequence length="362" mass="39881">MPAPENILIVPNAFKGTLSSLEASDIIHDVFKESLPSANLLKLPLADGGDGTLDVLSKKLNFDHITLATFDPLGRSIQASYGLKGRVAYIELAEASGIRHLTNEELNPKKANTFGTGVLIKDAIEKGANKVQIYCGGSASIDLGFGLIAALMGLEKYRYSNPVFDEGEILKDILNIPDNYLNVDYEVYTDVTNSLLGEDGAVQVFGQQKGVEEGAREIYEGKIKAIINRLHVDHQIKGMGASGGTPVIFNHLKRVKPKLASDHIFKVLEIENHIRENDLIITGEGKFDSQSISGKLTGEILKLCHKHHKKLMILSAIDGGYYPEGIEVVILENYLNPDEKDSLNYTSRMKRALQKCIKKHDW</sequence>
<keyword evidence="6" id="KW-1185">Reference proteome</keyword>
<dbReference type="KEGG" id="fpf:DCC35_02710"/>
<dbReference type="OrthoDB" id="9774290at2"/>
<keyword evidence="3 4" id="KW-0418">Kinase</keyword>
<dbReference type="RefSeq" id="WP_137089338.1">
    <property type="nucleotide sequence ID" value="NZ_CP028923.1"/>
</dbReference>
<evidence type="ECO:0000256" key="1">
    <source>
        <dbReference type="ARBA" id="ARBA00006284"/>
    </source>
</evidence>
<dbReference type="Pfam" id="PF02595">
    <property type="entry name" value="Gly_kinase"/>
    <property type="match status" value="1"/>
</dbReference>
<protein>
    <recommendedName>
        <fullName evidence="7">Glycerate kinase</fullName>
    </recommendedName>
</protein>
<evidence type="ECO:0008006" key="7">
    <source>
        <dbReference type="Google" id="ProtNLM"/>
    </source>
</evidence>
<dbReference type="Gene3D" id="3.90.1510.10">
    <property type="entry name" value="Glycerate kinase, domain 2"/>
    <property type="match status" value="1"/>
</dbReference>
<dbReference type="SUPFAM" id="SSF110738">
    <property type="entry name" value="Glycerate kinase I"/>
    <property type="match status" value="1"/>
</dbReference>